<evidence type="ECO:0000256" key="8">
    <source>
        <dbReference type="ARBA" id="ARBA00022932"/>
    </source>
</evidence>
<evidence type="ECO:0000256" key="5">
    <source>
        <dbReference type="ARBA" id="ARBA00022695"/>
    </source>
</evidence>
<evidence type="ECO:0000256" key="9">
    <source>
        <dbReference type="ARBA" id="ARBA00023125"/>
    </source>
</evidence>
<evidence type="ECO:0000256" key="6">
    <source>
        <dbReference type="ARBA" id="ARBA00022705"/>
    </source>
</evidence>
<name>A0A6C0BBN3_9ZZZZ</name>
<evidence type="ECO:0000256" key="4">
    <source>
        <dbReference type="ARBA" id="ARBA00022679"/>
    </source>
</evidence>
<reference evidence="14" key="1">
    <citation type="journal article" date="2020" name="Nature">
        <title>Giant virus diversity and host interactions through global metagenomics.</title>
        <authorList>
            <person name="Schulz F."/>
            <person name="Roux S."/>
            <person name="Paez-Espino D."/>
            <person name="Jungbluth S."/>
            <person name="Walsh D.A."/>
            <person name="Denef V.J."/>
            <person name="McMahon K.D."/>
            <person name="Konstantinidis K.T."/>
            <person name="Eloe-Fadrosh E.A."/>
            <person name="Kyrpides N.C."/>
            <person name="Woyke T."/>
        </authorList>
    </citation>
    <scope>NUCLEOTIDE SEQUENCE</scope>
    <source>
        <strain evidence="14">GVMAG-M-3300010158-60</strain>
    </source>
</reference>
<dbReference type="EMBL" id="MN739110">
    <property type="protein sequence ID" value="QHS89460.1"/>
    <property type="molecule type" value="Genomic_DNA"/>
</dbReference>
<dbReference type="GO" id="GO:0006260">
    <property type="term" value="P:DNA replication"/>
    <property type="evidence" value="ECO:0007669"/>
    <property type="project" value="UniProtKB-KW"/>
</dbReference>
<dbReference type="GO" id="GO:0003677">
    <property type="term" value="F:DNA binding"/>
    <property type="evidence" value="ECO:0007669"/>
    <property type="project" value="UniProtKB-KW"/>
</dbReference>
<dbReference type="GO" id="GO:0016829">
    <property type="term" value="F:lyase activity"/>
    <property type="evidence" value="ECO:0007669"/>
    <property type="project" value="UniProtKB-KW"/>
</dbReference>
<dbReference type="AlphaFoldDB" id="A0A6C0BBN3"/>
<dbReference type="InterPro" id="IPR027421">
    <property type="entry name" value="DNA_pol_lamdba_lyase_dom_sf"/>
</dbReference>
<dbReference type="InterPro" id="IPR043519">
    <property type="entry name" value="NT_sf"/>
</dbReference>
<dbReference type="CDD" id="cd00141">
    <property type="entry name" value="NT_POLXc"/>
    <property type="match status" value="1"/>
</dbReference>
<evidence type="ECO:0000256" key="7">
    <source>
        <dbReference type="ARBA" id="ARBA00022763"/>
    </source>
</evidence>
<dbReference type="InterPro" id="IPR002008">
    <property type="entry name" value="DNA_pol_X_beta-like"/>
</dbReference>
<dbReference type="PROSITE" id="PS00522">
    <property type="entry name" value="DNA_POLYMERASE_X"/>
    <property type="match status" value="1"/>
</dbReference>
<dbReference type="GO" id="GO:0006303">
    <property type="term" value="P:double-strand break repair via nonhomologous end joining"/>
    <property type="evidence" value="ECO:0007669"/>
    <property type="project" value="TreeGrafter"/>
</dbReference>
<feature type="domain" description="DNA-directed DNA polymerase X" evidence="13">
    <location>
        <begin position="1"/>
        <end position="308"/>
    </location>
</feature>
<keyword evidence="8" id="KW-0239">DNA-directed DNA polymerase</keyword>
<proteinExistence type="inferred from homology"/>
<keyword evidence="9" id="KW-0238">DNA-binding</keyword>
<dbReference type="Gene3D" id="1.10.150.110">
    <property type="entry name" value="DNA polymerase beta, N-terminal domain-like"/>
    <property type="match status" value="1"/>
</dbReference>
<evidence type="ECO:0000256" key="1">
    <source>
        <dbReference type="ARBA" id="ARBA00008323"/>
    </source>
</evidence>
<dbReference type="Gene3D" id="1.10.150.20">
    <property type="entry name" value="5' to 3' exonuclease, C-terminal subdomain"/>
    <property type="match status" value="1"/>
</dbReference>
<dbReference type="InterPro" id="IPR002054">
    <property type="entry name" value="DNA-dir_DNA_pol_X"/>
</dbReference>
<dbReference type="InterPro" id="IPR029398">
    <property type="entry name" value="PolB_thumb"/>
</dbReference>
<keyword evidence="5" id="KW-0548">Nucleotidyltransferase</keyword>
<dbReference type="SUPFAM" id="SSF47802">
    <property type="entry name" value="DNA polymerase beta, N-terminal domain-like"/>
    <property type="match status" value="1"/>
</dbReference>
<evidence type="ECO:0000259" key="13">
    <source>
        <dbReference type="SMART" id="SM00483"/>
    </source>
</evidence>
<dbReference type="PRINTS" id="PR00870">
    <property type="entry name" value="DNAPOLXBETA"/>
</dbReference>
<keyword evidence="7" id="KW-0227">DNA damage</keyword>
<dbReference type="InterPro" id="IPR010996">
    <property type="entry name" value="HHH_MUS81"/>
</dbReference>
<keyword evidence="4" id="KW-0808">Transferase</keyword>
<protein>
    <recommendedName>
        <fullName evidence="2">DNA-directed DNA polymerase</fullName>
        <ecNumber evidence="2">2.7.7.7</ecNumber>
    </recommendedName>
</protein>
<evidence type="ECO:0000256" key="2">
    <source>
        <dbReference type="ARBA" id="ARBA00012417"/>
    </source>
</evidence>
<dbReference type="EC" id="2.7.7.7" evidence="2"/>
<dbReference type="Pfam" id="PF10391">
    <property type="entry name" value="DNA_pol_lambd_f"/>
    <property type="match status" value="1"/>
</dbReference>
<evidence type="ECO:0000313" key="14">
    <source>
        <dbReference type="EMBL" id="QHS89460.1"/>
    </source>
</evidence>
<dbReference type="InterPro" id="IPR037160">
    <property type="entry name" value="DNA_Pol_thumb_sf"/>
</dbReference>
<dbReference type="Gene3D" id="3.30.210.10">
    <property type="entry name" value="DNA polymerase, thumb domain"/>
    <property type="match status" value="1"/>
</dbReference>
<keyword evidence="11" id="KW-0456">Lyase</keyword>
<keyword evidence="3" id="KW-0237">DNA synthesis</keyword>
<keyword evidence="6" id="KW-0235">DNA replication</keyword>
<dbReference type="InterPro" id="IPR019843">
    <property type="entry name" value="DNA_pol-X_BS"/>
</dbReference>
<dbReference type="InterPro" id="IPR022312">
    <property type="entry name" value="DNA_pol_X"/>
</dbReference>
<dbReference type="GO" id="GO:0003887">
    <property type="term" value="F:DNA-directed DNA polymerase activity"/>
    <property type="evidence" value="ECO:0007669"/>
    <property type="project" value="UniProtKB-KW"/>
</dbReference>
<dbReference type="Pfam" id="PF14716">
    <property type="entry name" value="HHH_8"/>
    <property type="match status" value="1"/>
</dbReference>
<dbReference type="SMART" id="SM00483">
    <property type="entry name" value="POLXc"/>
    <property type="match status" value="1"/>
</dbReference>
<evidence type="ECO:0000256" key="11">
    <source>
        <dbReference type="ARBA" id="ARBA00023239"/>
    </source>
</evidence>
<dbReference type="InterPro" id="IPR018944">
    <property type="entry name" value="DNA_pol_lambd_fingers_domain"/>
</dbReference>
<dbReference type="GO" id="GO:0005634">
    <property type="term" value="C:nucleus"/>
    <property type="evidence" value="ECO:0007669"/>
    <property type="project" value="TreeGrafter"/>
</dbReference>
<evidence type="ECO:0000256" key="3">
    <source>
        <dbReference type="ARBA" id="ARBA00022634"/>
    </source>
</evidence>
<dbReference type="Pfam" id="PF14792">
    <property type="entry name" value="DNA_pol_B_palm"/>
    <property type="match status" value="1"/>
</dbReference>
<dbReference type="PANTHER" id="PTHR11276">
    <property type="entry name" value="DNA POLYMERASE TYPE-X FAMILY MEMBER"/>
    <property type="match status" value="1"/>
</dbReference>
<dbReference type="PANTHER" id="PTHR11276:SF28">
    <property type="entry name" value="DNA POLYMERASE LAMBDA"/>
    <property type="match status" value="1"/>
</dbReference>
<evidence type="ECO:0000256" key="12">
    <source>
        <dbReference type="ARBA" id="ARBA00049244"/>
    </source>
</evidence>
<comment type="similarity">
    <text evidence="1">Belongs to the DNA polymerase type-X family.</text>
</comment>
<accession>A0A6C0BBN3</accession>
<dbReference type="Pfam" id="PF14791">
    <property type="entry name" value="DNA_pol_B_thumb"/>
    <property type="match status" value="1"/>
</dbReference>
<keyword evidence="10" id="KW-0234">DNA repair</keyword>
<dbReference type="Gene3D" id="3.30.460.10">
    <property type="entry name" value="Beta Polymerase, domain 2"/>
    <property type="match status" value="1"/>
</dbReference>
<organism evidence="14">
    <name type="scientific">viral metagenome</name>
    <dbReference type="NCBI Taxonomy" id="1070528"/>
    <lineage>
        <taxon>unclassified sequences</taxon>
        <taxon>metagenomes</taxon>
        <taxon>organismal metagenomes</taxon>
    </lineage>
</organism>
<dbReference type="SUPFAM" id="SSF81585">
    <property type="entry name" value="PsbU/PolX domain-like"/>
    <property type="match status" value="1"/>
</dbReference>
<dbReference type="InterPro" id="IPR028207">
    <property type="entry name" value="DNA_pol_B_palm_palm"/>
</dbReference>
<dbReference type="PRINTS" id="PR00869">
    <property type="entry name" value="DNAPOLX"/>
</dbReference>
<sequence>MKQTIITALDTLRKMDFAEKRHFQAVAYQKAIQQLTAFPGEIASSKDVQHLPGLGTKILKKIDEIVETGSLAAAERAKADPAFGAYELLLNVYGIGPSKAKALIEKGVTTLEKLALEPLTPAQKLGVTYYHDFLERIPREEMRTHEAYLQEELDSAFTMAVVGSYRRGAESSGDIDVLMTLPDSMTGAERNTLFKNAVANLQRLGYIKGVLAFGITKCLCICQLEGGKARRLDLLMIPAAEFPYAILYFTGSDLFNVAFRSYALEKGYTMNEHGMVPTGTAAPPPPMRTEKDIFNFLGLEYVEPNKRVGKASVKVIT</sequence>
<comment type="catalytic activity">
    <reaction evidence="12">
        <text>DNA(n) + a 2'-deoxyribonucleoside 5'-triphosphate = DNA(n+1) + diphosphate</text>
        <dbReference type="Rhea" id="RHEA:22508"/>
        <dbReference type="Rhea" id="RHEA-COMP:17339"/>
        <dbReference type="Rhea" id="RHEA-COMP:17340"/>
        <dbReference type="ChEBI" id="CHEBI:33019"/>
        <dbReference type="ChEBI" id="CHEBI:61560"/>
        <dbReference type="ChEBI" id="CHEBI:173112"/>
        <dbReference type="EC" id="2.7.7.7"/>
    </reaction>
</comment>
<dbReference type="FunFam" id="3.30.210.10:FF:000002">
    <property type="entry name" value="DNA polymerase"/>
    <property type="match status" value="1"/>
</dbReference>
<dbReference type="SUPFAM" id="SSF81301">
    <property type="entry name" value="Nucleotidyltransferase"/>
    <property type="match status" value="1"/>
</dbReference>
<evidence type="ECO:0000256" key="10">
    <source>
        <dbReference type="ARBA" id="ARBA00023204"/>
    </source>
</evidence>